<dbReference type="RefSeq" id="WP_344674967.1">
    <property type="nucleotide sequence ID" value="NZ_BAAAZI010000010.1"/>
</dbReference>
<name>A0ABP7YX08_9SPHI</name>
<proteinExistence type="predicted"/>
<dbReference type="EMBL" id="BAAAZI010000010">
    <property type="protein sequence ID" value="GAA4142717.1"/>
    <property type="molecule type" value="Genomic_DNA"/>
</dbReference>
<organism evidence="1 2">
    <name type="scientific">Sphingobacterium kyonggiense</name>
    <dbReference type="NCBI Taxonomy" id="714075"/>
    <lineage>
        <taxon>Bacteria</taxon>
        <taxon>Pseudomonadati</taxon>
        <taxon>Bacteroidota</taxon>
        <taxon>Sphingobacteriia</taxon>
        <taxon>Sphingobacteriales</taxon>
        <taxon>Sphingobacteriaceae</taxon>
        <taxon>Sphingobacterium</taxon>
    </lineage>
</organism>
<evidence type="ECO:0000313" key="1">
    <source>
        <dbReference type="EMBL" id="GAA4142717.1"/>
    </source>
</evidence>
<comment type="caution">
    <text evidence="1">The sequence shown here is derived from an EMBL/GenBank/DDBJ whole genome shotgun (WGS) entry which is preliminary data.</text>
</comment>
<accession>A0ABP7YX08</accession>
<sequence length="131" mass="15027">MGYFDQYINEEEPAFSVVIEDDDKVCYAYLLEGDQIVSDVWLYNSIETPESVDWSNKEDLPFVNPKVFVKKNIPPFDESTHVDVRWGVNNSKIYAELYSSDTLLVRLEVGALPGWSTLVERDGPLALVYRV</sequence>
<dbReference type="Proteomes" id="UP001500101">
    <property type="component" value="Unassembled WGS sequence"/>
</dbReference>
<gene>
    <name evidence="1" type="ORF">GCM10022216_23950</name>
</gene>
<evidence type="ECO:0000313" key="2">
    <source>
        <dbReference type="Proteomes" id="UP001500101"/>
    </source>
</evidence>
<protein>
    <submittedName>
        <fullName evidence="1">Uncharacterized protein</fullName>
    </submittedName>
</protein>
<keyword evidence="2" id="KW-1185">Reference proteome</keyword>
<reference evidence="2" key="1">
    <citation type="journal article" date="2019" name="Int. J. Syst. Evol. Microbiol.">
        <title>The Global Catalogue of Microorganisms (GCM) 10K type strain sequencing project: providing services to taxonomists for standard genome sequencing and annotation.</title>
        <authorList>
            <consortium name="The Broad Institute Genomics Platform"/>
            <consortium name="The Broad Institute Genome Sequencing Center for Infectious Disease"/>
            <person name="Wu L."/>
            <person name="Ma J."/>
        </authorList>
    </citation>
    <scope>NUCLEOTIDE SEQUENCE [LARGE SCALE GENOMIC DNA]</scope>
    <source>
        <strain evidence="2">JCM 16704</strain>
    </source>
</reference>